<dbReference type="Proteomes" id="UP000326759">
    <property type="component" value="Unassembled WGS sequence"/>
</dbReference>
<evidence type="ECO:0000313" key="11">
    <source>
        <dbReference type="Proteomes" id="UP000326759"/>
    </source>
</evidence>
<dbReference type="Gene3D" id="3.40.50.300">
    <property type="entry name" value="P-loop containing nucleotide triphosphate hydrolases"/>
    <property type="match status" value="1"/>
</dbReference>
<feature type="transmembrane region" description="Helical" evidence="7">
    <location>
        <begin position="286"/>
        <end position="306"/>
    </location>
</feature>
<evidence type="ECO:0000313" key="10">
    <source>
        <dbReference type="EMBL" id="KAB7503421.1"/>
    </source>
</evidence>
<evidence type="ECO:0000256" key="2">
    <source>
        <dbReference type="ARBA" id="ARBA00005814"/>
    </source>
</evidence>
<dbReference type="GO" id="GO:0016887">
    <property type="term" value="F:ATP hydrolysis activity"/>
    <property type="evidence" value="ECO:0007669"/>
    <property type="project" value="InterPro"/>
</dbReference>
<dbReference type="Pfam" id="PF01061">
    <property type="entry name" value="ABC2_membrane"/>
    <property type="match status" value="1"/>
</dbReference>
<dbReference type="PANTHER" id="PTHR48041">
    <property type="entry name" value="ABC TRANSPORTER G FAMILY MEMBER 28"/>
    <property type="match status" value="1"/>
</dbReference>
<keyword evidence="5 7" id="KW-1133">Transmembrane helix</keyword>
<comment type="subcellular location">
    <subcellularLocation>
        <location evidence="1">Membrane</location>
        <topology evidence="1">Multi-pass membrane protein</topology>
    </subcellularLocation>
</comment>
<feature type="transmembrane region" description="Helical" evidence="7">
    <location>
        <begin position="318"/>
        <end position="341"/>
    </location>
</feature>
<dbReference type="GO" id="GO:0005524">
    <property type="term" value="F:ATP binding"/>
    <property type="evidence" value="ECO:0007669"/>
    <property type="project" value="InterPro"/>
</dbReference>
<evidence type="ECO:0000256" key="1">
    <source>
        <dbReference type="ARBA" id="ARBA00004141"/>
    </source>
</evidence>
<feature type="transmembrane region" description="Helical" evidence="7">
    <location>
        <begin position="396"/>
        <end position="421"/>
    </location>
</feature>
<evidence type="ECO:0000259" key="8">
    <source>
        <dbReference type="Pfam" id="PF00005"/>
    </source>
</evidence>
<evidence type="ECO:0000256" key="5">
    <source>
        <dbReference type="ARBA" id="ARBA00022989"/>
    </source>
</evidence>
<keyword evidence="3" id="KW-0813">Transport</keyword>
<dbReference type="GO" id="GO:0005886">
    <property type="term" value="C:plasma membrane"/>
    <property type="evidence" value="ECO:0007669"/>
    <property type="project" value="TreeGrafter"/>
</dbReference>
<evidence type="ECO:0000259" key="9">
    <source>
        <dbReference type="Pfam" id="PF01061"/>
    </source>
</evidence>
<proteinExistence type="inferred from homology"/>
<feature type="domain" description="ABC transporter" evidence="8">
    <location>
        <begin position="2"/>
        <end position="85"/>
    </location>
</feature>
<sequence>MQDEHLLEFLTIQESMEAAATLKLGNSTSSESKKNIIREILSTLGLEEGKNTRVSNLSGGEKKRLSIAFELINNPPVMFFDEPTSGLDSQNSYQCIVLLRKLAEEGRTIICSIHQPSAKLFEKFDYVYALAEGHCVYRGTVPGLLPFISSISLQCPSYHNPADFLIEVSSGEYGNFISTMVGAVNRTLSLEGEKRDLNKTPIELDLVSGSKEQEFKSSKEENTNFGNVIYSSKDETTVDLASCNKGFLSQKEEENLYQYSVPLWIQFYVLLGRTFKSIFRDPMMTLIRLAAHIVVGIFIGLLYYNFGNEASQVLSNVGYLFFCILFYVFTAMMPTIVTFPLETKVLVREHLNNWYSLKAYYLAKTLADVPFQIAFTVIYITIAYFMTNQPYEAERFLLIVIFGIFNSLISQSIGLAVGAALNVQHAVFVAPVLVIPQILFSGFFILISAIPVYLRWLTYLTYVSYCYQGSFKITYGLDRNNLHCSEAFCFFKNPKKILQEFDINNSGLWFDCVILLIYFFIIRILGYFILRWKVRKERE</sequence>
<accession>A0A5N5T9Z5</accession>
<evidence type="ECO:0008006" key="12">
    <source>
        <dbReference type="Google" id="ProtNLM"/>
    </source>
</evidence>
<reference evidence="10 11" key="1">
    <citation type="journal article" date="2019" name="PLoS Biol.">
        <title>Sex chromosomes control vertical transmission of feminizing Wolbachia symbionts in an isopod.</title>
        <authorList>
            <person name="Becking T."/>
            <person name="Chebbi M.A."/>
            <person name="Giraud I."/>
            <person name="Moumen B."/>
            <person name="Laverre T."/>
            <person name="Caubet Y."/>
            <person name="Peccoud J."/>
            <person name="Gilbert C."/>
            <person name="Cordaux R."/>
        </authorList>
    </citation>
    <scope>NUCLEOTIDE SEQUENCE [LARGE SCALE GENOMIC DNA]</scope>
    <source>
        <strain evidence="10">ANa2</strain>
        <tissue evidence="10">Whole body excluding digestive tract and cuticle</tissue>
    </source>
</reference>
<comment type="similarity">
    <text evidence="2">Belongs to the ABC transporter superfamily. ABCG family. Eye pigment precursor importer (TC 3.A.1.204) subfamily.</text>
</comment>
<protein>
    <recommendedName>
        <fullName evidence="12">ATP-binding cassette sub-family G member 1</fullName>
    </recommendedName>
</protein>
<dbReference type="InterPro" id="IPR050352">
    <property type="entry name" value="ABCG_transporters"/>
</dbReference>
<evidence type="ECO:0000256" key="7">
    <source>
        <dbReference type="SAM" id="Phobius"/>
    </source>
</evidence>
<dbReference type="InterPro" id="IPR003439">
    <property type="entry name" value="ABC_transporter-like_ATP-bd"/>
</dbReference>
<dbReference type="AlphaFoldDB" id="A0A5N5T9Z5"/>
<keyword evidence="4 7" id="KW-0812">Transmembrane</keyword>
<name>A0A5N5T9Z5_9CRUS</name>
<evidence type="ECO:0000256" key="6">
    <source>
        <dbReference type="ARBA" id="ARBA00023136"/>
    </source>
</evidence>
<evidence type="ECO:0000256" key="3">
    <source>
        <dbReference type="ARBA" id="ARBA00022448"/>
    </source>
</evidence>
<dbReference type="EMBL" id="SEYY01005203">
    <property type="protein sequence ID" value="KAB7503421.1"/>
    <property type="molecule type" value="Genomic_DNA"/>
</dbReference>
<comment type="caution">
    <text evidence="10">The sequence shown here is derived from an EMBL/GenBank/DDBJ whole genome shotgun (WGS) entry which is preliminary data.</text>
</comment>
<dbReference type="InterPro" id="IPR013525">
    <property type="entry name" value="ABC2_TM"/>
</dbReference>
<keyword evidence="6 7" id="KW-0472">Membrane</keyword>
<dbReference type="GO" id="GO:0140359">
    <property type="term" value="F:ABC-type transporter activity"/>
    <property type="evidence" value="ECO:0007669"/>
    <property type="project" value="InterPro"/>
</dbReference>
<dbReference type="SUPFAM" id="SSF52540">
    <property type="entry name" value="P-loop containing nucleoside triphosphate hydrolases"/>
    <property type="match status" value="1"/>
</dbReference>
<dbReference type="OrthoDB" id="66620at2759"/>
<feature type="domain" description="ABC-2 type transporter transmembrane" evidence="9">
    <location>
        <begin position="266"/>
        <end position="472"/>
    </location>
</feature>
<dbReference type="InterPro" id="IPR027417">
    <property type="entry name" value="P-loop_NTPase"/>
</dbReference>
<feature type="transmembrane region" description="Helical" evidence="7">
    <location>
        <begin position="361"/>
        <end position="384"/>
    </location>
</feature>
<feature type="transmembrane region" description="Helical" evidence="7">
    <location>
        <begin position="428"/>
        <end position="454"/>
    </location>
</feature>
<dbReference type="PANTHER" id="PTHR48041:SF78">
    <property type="entry name" value="ABC TRANSPORTER EXPRESSED IN TRACHEA, ISOFORM A"/>
    <property type="match status" value="1"/>
</dbReference>
<keyword evidence="11" id="KW-1185">Reference proteome</keyword>
<dbReference type="Pfam" id="PF00005">
    <property type="entry name" value="ABC_tran"/>
    <property type="match status" value="1"/>
</dbReference>
<evidence type="ECO:0000256" key="4">
    <source>
        <dbReference type="ARBA" id="ARBA00022692"/>
    </source>
</evidence>
<organism evidence="10 11">
    <name type="scientific">Armadillidium nasatum</name>
    <dbReference type="NCBI Taxonomy" id="96803"/>
    <lineage>
        <taxon>Eukaryota</taxon>
        <taxon>Metazoa</taxon>
        <taxon>Ecdysozoa</taxon>
        <taxon>Arthropoda</taxon>
        <taxon>Crustacea</taxon>
        <taxon>Multicrustacea</taxon>
        <taxon>Malacostraca</taxon>
        <taxon>Eumalacostraca</taxon>
        <taxon>Peracarida</taxon>
        <taxon>Isopoda</taxon>
        <taxon>Oniscidea</taxon>
        <taxon>Crinocheta</taxon>
        <taxon>Armadillidiidae</taxon>
        <taxon>Armadillidium</taxon>
    </lineage>
</organism>
<feature type="transmembrane region" description="Helical" evidence="7">
    <location>
        <begin position="508"/>
        <end position="530"/>
    </location>
</feature>
<gene>
    <name evidence="10" type="ORF">Anas_12765</name>
</gene>